<evidence type="ECO:0000256" key="1">
    <source>
        <dbReference type="ARBA" id="ARBA00035644"/>
    </source>
</evidence>
<dbReference type="Proteomes" id="UP000460650">
    <property type="component" value="Unassembled WGS sequence"/>
</dbReference>
<dbReference type="Pfam" id="PF04954">
    <property type="entry name" value="SIP"/>
    <property type="match status" value="1"/>
</dbReference>
<dbReference type="CDD" id="cd06193">
    <property type="entry name" value="siderophore_interacting"/>
    <property type="match status" value="1"/>
</dbReference>
<dbReference type="Pfam" id="PF08021">
    <property type="entry name" value="FAD_binding_9"/>
    <property type="match status" value="1"/>
</dbReference>
<comment type="caution">
    <text evidence="3">The sequence shown here is derived from an EMBL/GenBank/DDBJ whole genome shotgun (WGS) entry which is preliminary data.</text>
</comment>
<evidence type="ECO:0000313" key="3">
    <source>
        <dbReference type="EMBL" id="KAB2658193.1"/>
    </source>
</evidence>
<protein>
    <submittedName>
        <fullName evidence="3">Siderophore-interacting protein</fullName>
    </submittedName>
</protein>
<proteinExistence type="inferred from homology"/>
<comment type="similarity">
    <text evidence="1">Belongs to the SIP oxidoreductase family.</text>
</comment>
<dbReference type="InterPro" id="IPR013113">
    <property type="entry name" value="SIP_FAD-bd"/>
</dbReference>
<dbReference type="Gene3D" id="2.40.30.10">
    <property type="entry name" value="Translation factors"/>
    <property type="match status" value="1"/>
</dbReference>
<dbReference type="RefSeq" id="WP_151644868.1">
    <property type="nucleotide sequence ID" value="NZ_WBVY01000002.1"/>
</dbReference>
<accession>A0A7V7VW57</accession>
<sequence length="356" mass="39514">MKQFAAYASIELAQPDLVVGKLCDHMLEHDAEVEREVTATLLRLRGASARFVSRGDEVRIDLSAQSLEALYFIRMAVASHIVEFAGDSAPTVVWHGDGTDMEYPPNFRKFEVRAIRNITPHMRRITFHCEDAARYVSMDALHVNLMIQRPGVVEPQWPRIGSNGLICWEYPVLRPDMRKYTLRTVDTDTGLIDIDFVLHNDAGPGSTYAARARVGDTVGLIGPGGGGLIEADWYLFAGDETALPAIARMLETLPTSARGHAFIEVADESEIQPLNFNASIELHWLFRGAASAGTTTLLPDAVRSVSFPGSGTHVYVWAGCEFDAFRSIRAYLRGEQKLGKSQHLVVSYWRKGVDEH</sequence>
<dbReference type="PROSITE" id="PS51384">
    <property type="entry name" value="FAD_FR"/>
    <property type="match status" value="1"/>
</dbReference>
<dbReference type="GO" id="GO:0016491">
    <property type="term" value="F:oxidoreductase activity"/>
    <property type="evidence" value="ECO:0007669"/>
    <property type="project" value="InterPro"/>
</dbReference>
<feature type="domain" description="FAD-binding FR-type" evidence="2">
    <location>
        <begin position="105"/>
        <end position="230"/>
    </location>
</feature>
<dbReference type="SUPFAM" id="SSF63380">
    <property type="entry name" value="Riboflavin synthase domain-like"/>
    <property type="match status" value="1"/>
</dbReference>
<dbReference type="InterPro" id="IPR007037">
    <property type="entry name" value="SIP_rossman_dom"/>
</dbReference>
<dbReference type="PANTHER" id="PTHR30157:SF0">
    <property type="entry name" value="NADPH-DEPENDENT FERRIC-CHELATE REDUCTASE"/>
    <property type="match status" value="1"/>
</dbReference>
<dbReference type="AlphaFoldDB" id="A0A7V7VW57"/>
<evidence type="ECO:0000259" key="2">
    <source>
        <dbReference type="PROSITE" id="PS51384"/>
    </source>
</evidence>
<gene>
    <name evidence="3" type="ORF">F9K94_08365</name>
</gene>
<dbReference type="EMBL" id="WBVY01000002">
    <property type="protein sequence ID" value="KAB2658193.1"/>
    <property type="molecule type" value="Genomic_DNA"/>
</dbReference>
<dbReference type="Gene3D" id="3.30.310.50">
    <property type="entry name" value="Alpha-D-phosphohexomutase, C-terminal domain"/>
    <property type="match status" value="1"/>
</dbReference>
<organism evidence="3 4">
    <name type="scientific">Brucella tritici</name>
    <dbReference type="NCBI Taxonomy" id="94626"/>
    <lineage>
        <taxon>Bacteria</taxon>
        <taxon>Pseudomonadati</taxon>
        <taxon>Pseudomonadota</taxon>
        <taxon>Alphaproteobacteria</taxon>
        <taxon>Hyphomicrobiales</taxon>
        <taxon>Brucellaceae</taxon>
        <taxon>Brucella/Ochrobactrum group</taxon>
        <taxon>Brucella</taxon>
    </lineage>
</organism>
<dbReference type="PANTHER" id="PTHR30157">
    <property type="entry name" value="FERRIC REDUCTASE, NADPH-DEPENDENT"/>
    <property type="match status" value="1"/>
</dbReference>
<dbReference type="InterPro" id="IPR039374">
    <property type="entry name" value="SIP_fam"/>
</dbReference>
<reference evidence="3 4" key="1">
    <citation type="submission" date="2019-09" db="EMBL/GenBank/DDBJ databases">
        <title>Taxonomic organization of the family Brucellaceae based on a phylogenomic approach.</title>
        <authorList>
            <person name="Leclercq S."/>
            <person name="Cloeckaert A."/>
            <person name="Zygmunt M.S."/>
        </authorList>
    </citation>
    <scope>NUCLEOTIDE SEQUENCE [LARGE SCALE GENOMIC DNA]</scope>
    <source>
        <strain evidence="3 4">TA93</strain>
    </source>
</reference>
<dbReference type="InterPro" id="IPR017927">
    <property type="entry name" value="FAD-bd_FR_type"/>
</dbReference>
<dbReference type="InterPro" id="IPR017938">
    <property type="entry name" value="Riboflavin_synthase-like_b-brl"/>
</dbReference>
<evidence type="ECO:0000313" key="4">
    <source>
        <dbReference type="Proteomes" id="UP000460650"/>
    </source>
</evidence>
<dbReference type="InterPro" id="IPR014543">
    <property type="entry name" value="UCP028291"/>
</dbReference>
<name>A0A7V7VW57_9HYPH</name>
<dbReference type="Pfam" id="PF09981">
    <property type="entry name" value="DUF2218"/>
    <property type="match status" value="1"/>
</dbReference>
<dbReference type="InterPro" id="IPR039261">
    <property type="entry name" value="FNR_nucleotide-bd"/>
</dbReference>
<dbReference type="Gene3D" id="3.40.50.80">
    <property type="entry name" value="Nucleotide-binding domain of ferredoxin-NADP reductase (FNR) module"/>
    <property type="match status" value="1"/>
</dbReference>